<dbReference type="Proteomes" id="UP001449178">
    <property type="component" value="Chromosome"/>
</dbReference>
<accession>A0ABZ3BXF8</accession>
<evidence type="ECO:0000256" key="5">
    <source>
        <dbReference type="ARBA" id="ARBA00023136"/>
    </source>
</evidence>
<protein>
    <submittedName>
        <fullName evidence="7">AI-2E family transporter</fullName>
    </submittedName>
</protein>
<reference evidence="7 8" key="1">
    <citation type="submission" date="2024-03" db="EMBL/GenBank/DDBJ databases">
        <title>Complete Genome Sequence and Annotation of Ignatzschineria larvae DSM 13226.</title>
        <authorList>
            <person name="Cantrell E."/>
            <person name="Burcham Z.M."/>
        </authorList>
    </citation>
    <scope>NUCLEOTIDE SEQUENCE [LARGE SCALE GENOMIC DNA]</scope>
    <source>
        <strain evidence="7 8">DSM 13226</strain>
    </source>
</reference>
<keyword evidence="5 6" id="KW-0472">Membrane</keyword>
<evidence type="ECO:0000313" key="8">
    <source>
        <dbReference type="Proteomes" id="UP001449178"/>
    </source>
</evidence>
<feature type="transmembrane region" description="Helical" evidence="6">
    <location>
        <begin position="272"/>
        <end position="289"/>
    </location>
</feature>
<gene>
    <name evidence="7" type="ORF">WMO13_07450</name>
</gene>
<evidence type="ECO:0000256" key="6">
    <source>
        <dbReference type="SAM" id="Phobius"/>
    </source>
</evidence>
<evidence type="ECO:0000256" key="3">
    <source>
        <dbReference type="ARBA" id="ARBA00022692"/>
    </source>
</evidence>
<evidence type="ECO:0000256" key="4">
    <source>
        <dbReference type="ARBA" id="ARBA00022989"/>
    </source>
</evidence>
<name>A0ABZ3BXF8_9GAMM</name>
<dbReference type="RefSeq" id="WP_034855914.1">
    <property type="nucleotide sequence ID" value="NZ_AZOD01000027.1"/>
</dbReference>
<comment type="subcellular location">
    <subcellularLocation>
        <location evidence="1">Membrane</location>
        <topology evidence="1">Multi-pass membrane protein</topology>
    </subcellularLocation>
</comment>
<keyword evidence="3 6" id="KW-0812">Transmembrane</keyword>
<feature type="transmembrane region" description="Helical" evidence="6">
    <location>
        <begin position="239"/>
        <end position="265"/>
    </location>
</feature>
<feature type="transmembrane region" description="Helical" evidence="6">
    <location>
        <begin position="12"/>
        <end position="38"/>
    </location>
</feature>
<feature type="transmembrane region" description="Helical" evidence="6">
    <location>
        <begin position="206"/>
        <end position="233"/>
    </location>
</feature>
<dbReference type="PANTHER" id="PTHR21716">
    <property type="entry name" value="TRANSMEMBRANE PROTEIN"/>
    <property type="match status" value="1"/>
</dbReference>
<evidence type="ECO:0000256" key="1">
    <source>
        <dbReference type="ARBA" id="ARBA00004141"/>
    </source>
</evidence>
<evidence type="ECO:0000313" key="7">
    <source>
        <dbReference type="EMBL" id="WZW87211.1"/>
    </source>
</evidence>
<sequence>MQALTANPVAKWIIILILLLGAVFFHEFLVPALGAMIITFVTWRPYTDLVRFCRGSTLLAASIATTLTVLVIIIPFLFLLHYLYGEMMLFRTWLIEANTYGVATPVWLLNLPYGDELGKYWVEYLGTPNGVNLFFTEIGLANLSYVAAVTKSVTKSFSALGFTLLFMMIILFFCYKDGRRISRQLDKVGERVFPGRWKRISRIVPTLVSSTVSGMVIIAIGEGIVFGFVYYFVGAPMPITLGIITGIFALIPGGAPMSMSLVSLYLVGNHQLTQGIILFCWGTVQLFVVDKTIRPRLVGGAVKLPFLPTILGLVGGVKTMGIIGLFIGPVIMALLVAIWREWVHEDNPRQLDAELKAEMSKNKHN</sequence>
<keyword evidence="8" id="KW-1185">Reference proteome</keyword>
<feature type="transmembrane region" description="Helical" evidence="6">
    <location>
        <begin position="157"/>
        <end position="175"/>
    </location>
</feature>
<feature type="transmembrane region" description="Helical" evidence="6">
    <location>
        <begin position="309"/>
        <end position="339"/>
    </location>
</feature>
<comment type="similarity">
    <text evidence="2">Belongs to the autoinducer-2 exporter (AI-2E) (TC 2.A.86) family.</text>
</comment>
<feature type="transmembrane region" description="Helical" evidence="6">
    <location>
        <begin position="58"/>
        <end position="84"/>
    </location>
</feature>
<dbReference type="EMBL" id="CP150637">
    <property type="protein sequence ID" value="WZW87211.1"/>
    <property type="molecule type" value="Genomic_DNA"/>
</dbReference>
<proteinExistence type="inferred from homology"/>
<dbReference type="InterPro" id="IPR002549">
    <property type="entry name" value="AI-2E-like"/>
</dbReference>
<dbReference type="Pfam" id="PF01594">
    <property type="entry name" value="AI-2E_transport"/>
    <property type="match status" value="1"/>
</dbReference>
<evidence type="ECO:0000256" key="2">
    <source>
        <dbReference type="ARBA" id="ARBA00009773"/>
    </source>
</evidence>
<dbReference type="PANTHER" id="PTHR21716:SF61">
    <property type="entry name" value="BLR8064 PROTEIN"/>
    <property type="match status" value="1"/>
</dbReference>
<organism evidence="7 8">
    <name type="scientific">Ignatzschineria larvae DSM 13226</name>
    <dbReference type="NCBI Taxonomy" id="1111732"/>
    <lineage>
        <taxon>Bacteria</taxon>
        <taxon>Pseudomonadati</taxon>
        <taxon>Pseudomonadota</taxon>
        <taxon>Gammaproteobacteria</taxon>
        <taxon>Cardiobacteriales</taxon>
        <taxon>Ignatzschineriaceae</taxon>
        <taxon>Ignatzschineria</taxon>
    </lineage>
</organism>
<keyword evidence="4 6" id="KW-1133">Transmembrane helix</keyword>